<gene>
    <name evidence="2" type="ORF">CEXT_593791</name>
</gene>
<reference evidence="2 3" key="1">
    <citation type="submission" date="2021-06" db="EMBL/GenBank/DDBJ databases">
        <title>Caerostris extrusa draft genome.</title>
        <authorList>
            <person name="Kono N."/>
            <person name="Arakawa K."/>
        </authorList>
    </citation>
    <scope>NUCLEOTIDE SEQUENCE [LARGE SCALE GENOMIC DNA]</scope>
</reference>
<keyword evidence="3" id="KW-1185">Reference proteome</keyword>
<name>A0AAV4Q6Y5_CAEEX</name>
<accession>A0AAV4Q6Y5</accession>
<sequence length="106" mass="12485">MRRKWIVILSTFHANYIFPFHLASRTMGFRKMVILFFKKNLKLPGVDIRFPISLENGNEILKDSSKKGESFFVCHVLECGISKKIFHRLKRKRSSENRFHTGRVAT</sequence>
<keyword evidence="1" id="KW-0472">Membrane</keyword>
<feature type="transmembrane region" description="Helical" evidence="1">
    <location>
        <begin position="6"/>
        <end position="23"/>
    </location>
</feature>
<protein>
    <submittedName>
        <fullName evidence="2">Uncharacterized protein</fullName>
    </submittedName>
</protein>
<organism evidence="2 3">
    <name type="scientific">Caerostris extrusa</name>
    <name type="common">Bark spider</name>
    <name type="synonym">Caerostris bankana</name>
    <dbReference type="NCBI Taxonomy" id="172846"/>
    <lineage>
        <taxon>Eukaryota</taxon>
        <taxon>Metazoa</taxon>
        <taxon>Ecdysozoa</taxon>
        <taxon>Arthropoda</taxon>
        <taxon>Chelicerata</taxon>
        <taxon>Arachnida</taxon>
        <taxon>Araneae</taxon>
        <taxon>Araneomorphae</taxon>
        <taxon>Entelegynae</taxon>
        <taxon>Araneoidea</taxon>
        <taxon>Araneidae</taxon>
        <taxon>Caerostris</taxon>
    </lineage>
</organism>
<dbReference type="EMBL" id="BPLR01005819">
    <property type="protein sequence ID" value="GIY05235.1"/>
    <property type="molecule type" value="Genomic_DNA"/>
</dbReference>
<dbReference type="AlphaFoldDB" id="A0AAV4Q6Y5"/>
<comment type="caution">
    <text evidence="2">The sequence shown here is derived from an EMBL/GenBank/DDBJ whole genome shotgun (WGS) entry which is preliminary data.</text>
</comment>
<proteinExistence type="predicted"/>
<evidence type="ECO:0000256" key="1">
    <source>
        <dbReference type="SAM" id="Phobius"/>
    </source>
</evidence>
<evidence type="ECO:0000313" key="2">
    <source>
        <dbReference type="EMBL" id="GIY05235.1"/>
    </source>
</evidence>
<keyword evidence="1" id="KW-1133">Transmembrane helix</keyword>
<keyword evidence="1" id="KW-0812">Transmembrane</keyword>
<evidence type="ECO:0000313" key="3">
    <source>
        <dbReference type="Proteomes" id="UP001054945"/>
    </source>
</evidence>
<dbReference type="Proteomes" id="UP001054945">
    <property type="component" value="Unassembled WGS sequence"/>
</dbReference>